<dbReference type="Pfam" id="PF10348">
    <property type="entry name" value="DUF2427"/>
    <property type="match status" value="1"/>
</dbReference>
<protein>
    <recommendedName>
        <fullName evidence="8">Integral membrane protein</fullName>
    </recommendedName>
</protein>
<evidence type="ECO:0000256" key="2">
    <source>
        <dbReference type="SAM" id="Phobius"/>
    </source>
</evidence>
<feature type="region of interest" description="Disordered" evidence="1">
    <location>
        <begin position="178"/>
        <end position="242"/>
    </location>
</feature>
<gene>
    <name evidence="6" type="ORF">MYCFIDRAFT_212559</name>
</gene>
<feature type="transmembrane region" description="Helical" evidence="2">
    <location>
        <begin position="553"/>
        <end position="575"/>
    </location>
</feature>
<dbReference type="RefSeq" id="XP_007931566.1">
    <property type="nucleotide sequence ID" value="XM_007933375.1"/>
</dbReference>
<dbReference type="AlphaFoldDB" id="M2ZFA6"/>
<reference evidence="6 7" key="1">
    <citation type="journal article" date="2012" name="PLoS Pathog.">
        <title>Diverse lifestyles and strategies of plant pathogenesis encoded in the genomes of eighteen Dothideomycetes fungi.</title>
        <authorList>
            <person name="Ohm R.A."/>
            <person name="Feau N."/>
            <person name="Henrissat B."/>
            <person name="Schoch C.L."/>
            <person name="Horwitz B.A."/>
            <person name="Barry K.W."/>
            <person name="Condon B.J."/>
            <person name="Copeland A.C."/>
            <person name="Dhillon B."/>
            <person name="Glaser F."/>
            <person name="Hesse C.N."/>
            <person name="Kosti I."/>
            <person name="LaButti K."/>
            <person name="Lindquist E.A."/>
            <person name="Lucas S."/>
            <person name="Salamov A.A."/>
            <person name="Bradshaw R.E."/>
            <person name="Ciuffetti L."/>
            <person name="Hamelin R.C."/>
            <person name="Kema G.H.J."/>
            <person name="Lawrence C."/>
            <person name="Scott J.A."/>
            <person name="Spatafora J.W."/>
            <person name="Turgeon B.G."/>
            <person name="de Wit P.J.G.M."/>
            <person name="Zhong S."/>
            <person name="Goodwin S.B."/>
            <person name="Grigoriev I.V."/>
        </authorList>
    </citation>
    <scope>NUCLEOTIDE SEQUENCE [LARGE SCALE GENOMIC DNA]</scope>
    <source>
        <strain evidence="6 7">CIRAD86</strain>
    </source>
</reference>
<dbReference type="eggNOG" id="ENOG502QW3E">
    <property type="taxonomic scope" value="Eukaryota"/>
</dbReference>
<feature type="transmembrane region" description="Helical" evidence="2">
    <location>
        <begin position="317"/>
        <end position="339"/>
    </location>
</feature>
<evidence type="ECO:0000313" key="7">
    <source>
        <dbReference type="Proteomes" id="UP000016932"/>
    </source>
</evidence>
<sequence>MHSRSAILLTAVAFVLRTALAHGGEDMAMSHGAMPAPADEAPEHKMASYFRHPEYFGWNLAHTSLMVLAWFIFMPLAIFLSIARSRYHLPAQIPFHLINGLGLFTGFVYNHSTPDLYQSNSHHPIGWVVTTFTIVWTFMSTYVAYSEHKTSRRASSEHGGTLSALSVSRYDGAQQYNDEFCPRDSRDSGQGTERNSASLFGSRQNSSEHVYQQPEDFGGDSGFDEEHEEDKEDEDPEKEGFLGNNKLDRFVAKNVRKLSTKRATTAVRGSQIVLEKLLLLLGFLAITSGFIVSGGLFRNRQIFSGLAHYIKGGIFFWYGLLTLGRWMGAFAEFGWAWNIRPQRPVVSKWKAAIPSAEFTESFVIWLYGATNVFMEHMNNWGKGWTPSDLEHLSITVLFFGGGLLGMMLESKWLRELWNTPVVAQKTKDVGLAGEPHLEESERWEEPKTCRVPLNPMPALTIMLLGMMMGAHQQESMVSTMMHAQWGGLFTAFALARGVTYISMWLKPPTSHFPSRPPSEIVAAFCLTSGGIMFMNSSADNVWAIESNGLDAMTIFTCTMGITGITLAWEVILFAIKGWAVRKERAAGGEPLPWK</sequence>
<feature type="domain" description="DUF2427" evidence="4">
    <location>
        <begin position="46"/>
        <end position="144"/>
    </location>
</feature>
<evidence type="ECO:0000313" key="6">
    <source>
        <dbReference type="EMBL" id="EME77794.1"/>
    </source>
</evidence>
<evidence type="ECO:0000256" key="3">
    <source>
        <dbReference type="SAM" id="SignalP"/>
    </source>
</evidence>
<accession>M2ZFA6</accession>
<dbReference type="OrthoDB" id="4005299at2759"/>
<feature type="signal peptide" evidence="3">
    <location>
        <begin position="1"/>
        <end position="21"/>
    </location>
</feature>
<evidence type="ECO:0000256" key="1">
    <source>
        <dbReference type="SAM" id="MobiDB-lite"/>
    </source>
</evidence>
<evidence type="ECO:0000259" key="5">
    <source>
        <dbReference type="Pfam" id="PF10355"/>
    </source>
</evidence>
<feature type="compositionally biased region" description="Polar residues" evidence="1">
    <location>
        <begin position="188"/>
        <end position="210"/>
    </location>
</feature>
<keyword evidence="2" id="KW-1133">Transmembrane helix</keyword>
<keyword evidence="3" id="KW-0732">Signal</keyword>
<keyword evidence="2" id="KW-0472">Membrane</keyword>
<feature type="transmembrane region" description="Helical" evidence="2">
    <location>
        <begin position="277"/>
        <end position="297"/>
    </location>
</feature>
<feature type="transmembrane region" description="Helical" evidence="2">
    <location>
        <begin position="60"/>
        <end position="83"/>
    </location>
</feature>
<dbReference type="VEuPathDB" id="FungiDB:MYCFIDRAFT_212559"/>
<dbReference type="InterPro" id="IPR018827">
    <property type="entry name" value="YTP1_C"/>
</dbReference>
<dbReference type="PANTHER" id="PTHR31685">
    <property type="entry name" value="INTEGRAL MEMBRANE PROTEIN (AFU_ORTHOLOGUE AFUA_6G12730)-RELATED"/>
    <property type="match status" value="1"/>
</dbReference>
<feature type="transmembrane region" description="Helical" evidence="2">
    <location>
        <begin position="124"/>
        <end position="145"/>
    </location>
</feature>
<feature type="transmembrane region" description="Helical" evidence="2">
    <location>
        <begin position="95"/>
        <end position="112"/>
    </location>
</feature>
<dbReference type="InterPro" id="IPR018825">
    <property type="entry name" value="DUF2427"/>
</dbReference>
<evidence type="ECO:0008006" key="8">
    <source>
        <dbReference type="Google" id="ProtNLM"/>
    </source>
</evidence>
<evidence type="ECO:0000259" key="4">
    <source>
        <dbReference type="Pfam" id="PF10348"/>
    </source>
</evidence>
<feature type="compositionally biased region" description="Acidic residues" evidence="1">
    <location>
        <begin position="222"/>
        <end position="237"/>
    </location>
</feature>
<feature type="transmembrane region" description="Helical" evidence="2">
    <location>
        <begin position="483"/>
        <end position="505"/>
    </location>
</feature>
<proteinExistence type="predicted"/>
<organism evidence="6 7">
    <name type="scientific">Pseudocercospora fijiensis (strain CIRAD86)</name>
    <name type="common">Black leaf streak disease fungus</name>
    <name type="synonym">Mycosphaerella fijiensis</name>
    <dbReference type="NCBI Taxonomy" id="383855"/>
    <lineage>
        <taxon>Eukaryota</taxon>
        <taxon>Fungi</taxon>
        <taxon>Dikarya</taxon>
        <taxon>Ascomycota</taxon>
        <taxon>Pezizomycotina</taxon>
        <taxon>Dothideomycetes</taxon>
        <taxon>Dothideomycetidae</taxon>
        <taxon>Mycosphaerellales</taxon>
        <taxon>Mycosphaerellaceae</taxon>
        <taxon>Pseudocercospora</taxon>
    </lineage>
</organism>
<dbReference type="Proteomes" id="UP000016932">
    <property type="component" value="Unassembled WGS sequence"/>
</dbReference>
<feature type="domain" description="Protein YTP1-like C-terminal" evidence="5">
    <location>
        <begin position="282"/>
        <end position="577"/>
    </location>
</feature>
<dbReference type="STRING" id="383855.M2ZFA6"/>
<dbReference type="Pfam" id="PF10355">
    <property type="entry name" value="Ytp1"/>
    <property type="match status" value="1"/>
</dbReference>
<keyword evidence="2" id="KW-0812">Transmembrane</keyword>
<dbReference type="KEGG" id="pfj:MYCFIDRAFT_212559"/>
<dbReference type="HOGENOM" id="CLU_012543_1_0_1"/>
<keyword evidence="7" id="KW-1185">Reference proteome</keyword>
<feature type="chain" id="PRO_5004030075" description="Integral membrane protein" evidence="3">
    <location>
        <begin position="22"/>
        <end position="594"/>
    </location>
</feature>
<dbReference type="EMBL" id="KB446564">
    <property type="protein sequence ID" value="EME77794.1"/>
    <property type="molecule type" value="Genomic_DNA"/>
</dbReference>
<name>M2ZFA6_PSEFD</name>
<dbReference type="PANTHER" id="PTHR31685:SF3">
    <property type="entry name" value="INTEGRAL MEMBRANE PROTEIN (AFU_ORTHOLOGUE AFUA_6G12730)"/>
    <property type="match status" value="1"/>
</dbReference>
<dbReference type="GeneID" id="19337752"/>